<evidence type="ECO:0000259" key="1">
    <source>
        <dbReference type="Pfam" id="PF13460"/>
    </source>
</evidence>
<organism evidence="2 3">
    <name type="scientific">Formosa maritima</name>
    <dbReference type="NCBI Taxonomy" id="2592046"/>
    <lineage>
        <taxon>Bacteria</taxon>
        <taxon>Pseudomonadati</taxon>
        <taxon>Bacteroidota</taxon>
        <taxon>Flavobacteriia</taxon>
        <taxon>Flavobacteriales</taxon>
        <taxon>Flavobacteriaceae</taxon>
        <taxon>Formosa</taxon>
    </lineage>
</organism>
<sequence length="221" mass="24595">MSKTAIILGATGLTGSLLLEQLLLDSRYSKITLFSRTSCNIKHVKIEEHLVDLLDLLSQKNKFFADEVFCCIGTTKAKTPNEEQYLQIDFGIPVMAAQLCKENNIQTFIVVSALGADKHSGIFYNRTKGRMEEAVLVEHIKNTYILQPSLIGGDREEKRYGESIAKVLMKLINPFLLGTLSKYKSIHPITIAKSMVVLANSSHPSGRVPSNEIKNIVTNKK</sequence>
<feature type="domain" description="NAD(P)-binding" evidence="1">
    <location>
        <begin position="9"/>
        <end position="142"/>
    </location>
</feature>
<proteinExistence type="predicted"/>
<dbReference type="EMBL" id="VSFC01000062">
    <property type="protein sequence ID" value="TYA52143.1"/>
    <property type="molecule type" value="Genomic_DNA"/>
</dbReference>
<gene>
    <name evidence="2" type="ORF">FVF61_12390</name>
</gene>
<dbReference type="InterPro" id="IPR016040">
    <property type="entry name" value="NAD(P)-bd_dom"/>
</dbReference>
<dbReference type="AlphaFoldDB" id="A0A5D0FZ39"/>
<evidence type="ECO:0000313" key="2">
    <source>
        <dbReference type="EMBL" id="TYA52143.1"/>
    </source>
</evidence>
<accession>A0A5D0FZ39</accession>
<name>A0A5D0FZ39_9FLAO</name>
<dbReference type="OrthoDB" id="9798632at2"/>
<keyword evidence="3" id="KW-1185">Reference proteome</keyword>
<dbReference type="PANTHER" id="PTHR14097:SF7">
    <property type="entry name" value="OXIDOREDUCTASE HTATIP2"/>
    <property type="match status" value="1"/>
</dbReference>
<dbReference type="SUPFAM" id="SSF51735">
    <property type="entry name" value="NAD(P)-binding Rossmann-fold domains"/>
    <property type="match status" value="1"/>
</dbReference>
<dbReference type="RefSeq" id="WP_148456883.1">
    <property type="nucleotide sequence ID" value="NZ_VSFC01000062.1"/>
</dbReference>
<dbReference type="InterPro" id="IPR036291">
    <property type="entry name" value="NAD(P)-bd_dom_sf"/>
</dbReference>
<comment type="caution">
    <text evidence="2">The sequence shown here is derived from an EMBL/GenBank/DDBJ whole genome shotgun (WGS) entry which is preliminary data.</text>
</comment>
<reference evidence="2 3" key="1">
    <citation type="submission" date="2019-08" db="EMBL/GenBank/DDBJ databases">
        <title>Formosa sediminis sp. nov., isolated from marine sediment.</title>
        <authorList>
            <person name="Cao W.R."/>
        </authorList>
    </citation>
    <scope>NUCLEOTIDE SEQUENCE [LARGE SCALE GENOMIC DNA]</scope>
    <source>
        <strain evidence="2 3">1494</strain>
    </source>
</reference>
<dbReference type="PANTHER" id="PTHR14097">
    <property type="entry name" value="OXIDOREDUCTASE HTATIP2"/>
    <property type="match status" value="1"/>
</dbReference>
<dbReference type="Gene3D" id="3.40.50.720">
    <property type="entry name" value="NAD(P)-binding Rossmann-like Domain"/>
    <property type="match status" value="1"/>
</dbReference>
<dbReference type="Proteomes" id="UP000324550">
    <property type="component" value="Unassembled WGS sequence"/>
</dbReference>
<protein>
    <submittedName>
        <fullName evidence="2">NAD(P)H-binding protein</fullName>
    </submittedName>
</protein>
<evidence type="ECO:0000313" key="3">
    <source>
        <dbReference type="Proteomes" id="UP000324550"/>
    </source>
</evidence>
<dbReference type="Pfam" id="PF13460">
    <property type="entry name" value="NAD_binding_10"/>
    <property type="match status" value="1"/>
</dbReference>